<dbReference type="GO" id="GO:0006730">
    <property type="term" value="P:one-carbon metabolic process"/>
    <property type="evidence" value="ECO:0007669"/>
    <property type="project" value="UniProtKB-UniRule"/>
</dbReference>
<evidence type="ECO:0000256" key="1">
    <source>
        <dbReference type="ARBA" id="ARBA00004058"/>
    </source>
</evidence>
<evidence type="ECO:0000256" key="4">
    <source>
        <dbReference type="ARBA" id="ARBA00006902"/>
    </source>
</evidence>
<dbReference type="Proteomes" id="UP000318538">
    <property type="component" value="Chromosome"/>
</dbReference>
<dbReference type="UniPathway" id="UPA00562">
    <property type="reaction ID" value="UER00703"/>
</dbReference>
<organism evidence="13 14">
    <name type="scientific">Rubripirellula lacrimiformis</name>
    <dbReference type="NCBI Taxonomy" id="1930273"/>
    <lineage>
        <taxon>Bacteria</taxon>
        <taxon>Pseudomonadati</taxon>
        <taxon>Planctomycetota</taxon>
        <taxon>Planctomycetia</taxon>
        <taxon>Pirellulales</taxon>
        <taxon>Pirellulaceae</taxon>
        <taxon>Rubripirellula</taxon>
    </lineage>
</organism>
<evidence type="ECO:0000256" key="5">
    <source>
        <dbReference type="ARBA" id="ARBA00012765"/>
    </source>
</evidence>
<dbReference type="SUPFAM" id="SSF56199">
    <property type="entry name" value="Methenyltetrahydromethanopterin cyclohydrolase"/>
    <property type="match status" value="1"/>
</dbReference>
<dbReference type="AlphaFoldDB" id="A0A517NB90"/>
<name>A0A517NB90_9BACT</name>
<sequence length="322" mass="34582">MHDDLVMMLNQLSYELFRRSIDNAAGLNCRVASVGGAQILDAGIDTRGSLAAGLVLARLCLGDHASVKIHPADPDRLVSDNSVHVQCDHTLAACLGSQYAGWPIQTDDFFAMGSGPMRMFRGREATLKELDLSETGEHAVGVLESDKLPTESVIAMIAEQCGVQPSGVSLAVAPSTSIAGSVQVVARSIETAMHKLHELKFDVRTIVSGTGNSPLPPPAKPGDMVGGIGRTNDAMLYGASVTLWVDTDDEAIEAVAEHVPSRGSKDYGRPFAAIFQDYEYDFYKVDPMLFSPAVVTIHNLRTGRTWIHGQIATDTLRESFLS</sequence>
<evidence type="ECO:0000313" key="13">
    <source>
        <dbReference type="EMBL" id="QDT04393.1"/>
    </source>
</evidence>
<dbReference type="OrthoDB" id="241529at2"/>
<accession>A0A517NB90</accession>
<dbReference type="Gene3D" id="3.30.1030.10">
    <property type="entry name" value="Methenyltetrahydromethanopterin Cyclohydrolase, Chain A, domain 2"/>
    <property type="match status" value="1"/>
</dbReference>
<keyword evidence="8 12" id="KW-0554">One-carbon metabolism</keyword>
<evidence type="ECO:0000256" key="12">
    <source>
        <dbReference type="HAMAP-Rule" id="MF_00486"/>
    </source>
</evidence>
<dbReference type="GO" id="GO:0046294">
    <property type="term" value="P:formaldehyde catabolic process"/>
    <property type="evidence" value="ECO:0007669"/>
    <property type="project" value="UniProtKB-UniRule"/>
</dbReference>
<evidence type="ECO:0000256" key="6">
    <source>
        <dbReference type="ARBA" id="ARBA00020597"/>
    </source>
</evidence>
<dbReference type="EC" id="3.5.4.27" evidence="5 12"/>
<keyword evidence="14" id="KW-1185">Reference proteome</keyword>
<comment type="function">
    <text evidence="1 12">Catalyzes the hydrolysis of methenyl-H(4)MPT(+) to 5-formyl-H(4)MPT.</text>
</comment>
<gene>
    <name evidence="12 13" type="primary">mch</name>
    <name evidence="13" type="ORF">K227x_27840</name>
</gene>
<evidence type="ECO:0000256" key="3">
    <source>
        <dbReference type="ARBA" id="ARBA00005087"/>
    </source>
</evidence>
<comment type="similarity">
    <text evidence="4 12">Belongs to the MCH family.</text>
</comment>
<dbReference type="HAMAP" id="MF_00486">
    <property type="entry name" value="McH"/>
    <property type="match status" value="1"/>
</dbReference>
<dbReference type="EMBL" id="CP036525">
    <property type="protein sequence ID" value="QDT04393.1"/>
    <property type="molecule type" value="Genomic_DNA"/>
</dbReference>
<dbReference type="Pfam" id="PF02289">
    <property type="entry name" value="MCH"/>
    <property type="match status" value="1"/>
</dbReference>
<evidence type="ECO:0000256" key="7">
    <source>
        <dbReference type="ARBA" id="ARBA00022490"/>
    </source>
</evidence>
<dbReference type="Gene3D" id="3.10.340.11">
    <property type="entry name" value="Methenyltetrahydromethanopterin Cyclohydrolase, Chain A, domain 1"/>
    <property type="match status" value="1"/>
</dbReference>
<dbReference type="GO" id="GO:0018759">
    <property type="term" value="F:methenyltetrahydromethanopterin cyclohydrolase activity"/>
    <property type="evidence" value="ECO:0007669"/>
    <property type="project" value="UniProtKB-UniRule"/>
</dbReference>
<comment type="catalytic activity">
    <reaction evidence="11 12">
        <text>5,10-methenyl-5,6,7,8-tetrahydromethanopterin + H2O = N(5)-formyl-5,6,7,8-tetrahydromethanopterin + H(+)</text>
        <dbReference type="Rhea" id="RHEA:19053"/>
        <dbReference type="ChEBI" id="CHEBI:15377"/>
        <dbReference type="ChEBI" id="CHEBI:15378"/>
        <dbReference type="ChEBI" id="CHEBI:58018"/>
        <dbReference type="ChEBI" id="CHEBI:58337"/>
        <dbReference type="EC" id="3.5.4.27"/>
    </reaction>
</comment>
<evidence type="ECO:0000256" key="8">
    <source>
        <dbReference type="ARBA" id="ARBA00022563"/>
    </source>
</evidence>
<keyword evidence="9 12" id="KW-0378">Hydrolase</keyword>
<dbReference type="NCBIfam" id="TIGR03120">
    <property type="entry name" value="one_C_mch"/>
    <property type="match status" value="1"/>
</dbReference>
<evidence type="ECO:0000256" key="10">
    <source>
        <dbReference type="ARBA" id="ARBA00030468"/>
    </source>
</evidence>
<dbReference type="InterPro" id="IPR003209">
    <property type="entry name" value="METHMP_CycHdrlase"/>
</dbReference>
<evidence type="ECO:0000256" key="2">
    <source>
        <dbReference type="ARBA" id="ARBA00004496"/>
    </source>
</evidence>
<comment type="subcellular location">
    <subcellularLocation>
        <location evidence="2 12">Cytoplasm</location>
    </subcellularLocation>
</comment>
<proteinExistence type="inferred from homology"/>
<dbReference type="GO" id="GO:0005737">
    <property type="term" value="C:cytoplasm"/>
    <property type="evidence" value="ECO:0007669"/>
    <property type="project" value="UniProtKB-SubCell"/>
</dbReference>
<dbReference type="KEGG" id="rlc:K227x_27840"/>
<comment type="pathway">
    <text evidence="3 12">One-carbon metabolism; formaldehyde degradation; formate from formaldehyde (H(4)MPT route): step 3/5.</text>
</comment>
<reference evidence="13 14" key="1">
    <citation type="submission" date="2019-02" db="EMBL/GenBank/DDBJ databases">
        <title>Deep-cultivation of Planctomycetes and their phenomic and genomic characterization uncovers novel biology.</title>
        <authorList>
            <person name="Wiegand S."/>
            <person name="Jogler M."/>
            <person name="Boedeker C."/>
            <person name="Pinto D."/>
            <person name="Vollmers J."/>
            <person name="Rivas-Marin E."/>
            <person name="Kohn T."/>
            <person name="Peeters S.H."/>
            <person name="Heuer A."/>
            <person name="Rast P."/>
            <person name="Oberbeckmann S."/>
            <person name="Bunk B."/>
            <person name="Jeske O."/>
            <person name="Meyerdierks A."/>
            <person name="Storesund J.E."/>
            <person name="Kallscheuer N."/>
            <person name="Luecker S."/>
            <person name="Lage O.M."/>
            <person name="Pohl T."/>
            <person name="Merkel B.J."/>
            <person name="Hornburger P."/>
            <person name="Mueller R.-W."/>
            <person name="Bruemmer F."/>
            <person name="Labrenz M."/>
            <person name="Spormann A.M."/>
            <person name="Op den Camp H."/>
            <person name="Overmann J."/>
            <person name="Amann R."/>
            <person name="Jetten M.S.M."/>
            <person name="Mascher T."/>
            <person name="Medema M.H."/>
            <person name="Devos D.P."/>
            <person name="Kaster A.-K."/>
            <person name="Ovreas L."/>
            <person name="Rohde M."/>
            <person name="Galperin M.Y."/>
            <person name="Jogler C."/>
        </authorList>
    </citation>
    <scope>NUCLEOTIDE SEQUENCE [LARGE SCALE GENOMIC DNA]</scope>
    <source>
        <strain evidence="13 14">K22_7</strain>
    </source>
</reference>
<keyword evidence="7 12" id="KW-0963">Cytoplasm</keyword>
<evidence type="ECO:0000256" key="9">
    <source>
        <dbReference type="ARBA" id="ARBA00022801"/>
    </source>
</evidence>
<evidence type="ECO:0000313" key="14">
    <source>
        <dbReference type="Proteomes" id="UP000318538"/>
    </source>
</evidence>
<evidence type="ECO:0000256" key="11">
    <source>
        <dbReference type="ARBA" id="ARBA00048684"/>
    </source>
</evidence>
<protein>
    <recommendedName>
        <fullName evidence="6 12">Methenyltetrahydromethanopterin cyclohydrolase</fullName>
        <ecNumber evidence="5 12">3.5.4.27</ecNumber>
    </recommendedName>
    <alternativeName>
        <fullName evidence="10 12">Methenyl-H4MPT cyclohydrolase</fullName>
    </alternativeName>
</protein>